<evidence type="ECO:0000256" key="1">
    <source>
        <dbReference type="ARBA" id="ARBA00007347"/>
    </source>
</evidence>
<name>A0A3N4JDV1_9PEZI</name>
<dbReference type="GO" id="GO:0005743">
    <property type="term" value="C:mitochondrial inner membrane"/>
    <property type="evidence" value="ECO:0007669"/>
    <property type="project" value="UniProtKB-SubCell"/>
</dbReference>
<dbReference type="PROSITE" id="PS51808">
    <property type="entry name" value="CHCH"/>
    <property type="match status" value="1"/>
</dbReference>
<proteinExistence type="inferred from homology"/>
<dbReference type="STRING" id="1336337.A0A3N4JDV1"/>
<reference evidence="5 6" key="1">
    <citation type="journal article" date="2018" name="Nat. Ecol. Evol.">
        <title>Pezizomycetes genomes reveal the molecular basis of ectomycorrhizal truffle lifestyle.</title>
        <authorList>
            <person name="Murat C."/>
            <person name="Payen T."/>
            <person name="Noel B."/>
            <person name="Kuo A."/>
            <person name="Morin E."/>
            <person name="Chen J."/>
            <person name="Kohler A."/>
            <person name="Krizsan K."/>
            <person name="Balestrini R."/>
            <person name="Da Silva C."/>
            <person name="Montanini B."/>
            <person name="Hainaut M."/>
            <person name="Levati E."/>
            <person name="Barry K.W."/>
            <person name="Belfiori B."/>
            <person name="Cichocki N."/>
            <person name="Clum A."/>
            <person name="Dockter R.B."/>
            <person name="Fauchery L."/>
            <person name="Guy J."/>
            <person name="Iotti M."/>
            <person name="Le Tacon F."/>
            <person name="Lindquist E.A."/>
            <person name="Lipzen A."/>
            <person name="Malagnac F."/>
            <person name="Mello A."/>
            <person name="Molinier V."/>
            <person name="Miyauchi S."/>
            <person name="Poulain J."/>
            <person name="Riccioni C."/>
            <person name="Rubini A."/>
            <person name="Sitrit Y."/>
            <person name="Splivallo R."/>
            <person name="Traeger S."/>
            <person name="Wang M."/>
            <person name="Zifcakova L."/>
            <person name="Wipf D."/>
            <person name="Zambonelli A."/>
            <person name="Paolocci F."/>
            <person name="Nowrousian M."/>
            <person name="Ottonello S."/>
            <person name="Baldrian P."/>
            <person name="Spatafora J.W."/>
            <person name="Henrissat B."/>
            <person name="Nagy L.G."/>
            <person name="Aury J.M."/>
            <person name="Wincker P."/>
            <person name="Grigoriev I.V."/>
            <person name="Bonfante P."/>
            <person name="Martin F.M."/>
        </authorList>
    </citation>
    <scope>NUCLEOTIDE SEQUENCE [LARGE SCALE GENOMIC DNA]</scope>
    <source>
        <strain evidence="5 6">120613-1</strain>
    </source>
</reference>
<comment type="function">
    <text evidence="3">Required for mitochondrial cytochrome c oxidase (COX) assembly and respiration.</text>
</comment>
<comment type="similarity">
    <text evidence="1 3">Belongs to the CMC family.</text>
</comment>
<protein>
    <recommendedName>
        <fullName evidence="3">COX assembly mitochondrial protein</fullName>
    </recommendedName>
</protein>
<keyword evidence="2" id="KW-1015">Disulfide bond</keyword>
<dbReference type="PANTHER" id="PTHR22977">
    <property type="entry name" value="COX ASSEMBLY MITOCHONDRIAL PROTEIN"/>
    <property type="match status" value="1"/>
</dbReference>
<evidence type="ECO:0000256" key="3">
    <source>
        <dbReference type="RuleBase" id="RU364104"/>
    </source>
</evidence>
<evidence type="ECO:0000313" key="6">
    <source>
        <dbReference type="Proteomes" id="UP000276215"/>
    </source>
</evidence>
<dbReference type="Pfam" id="PF08583">
    <property type="entry name" value="Cmc1"/>
    <property type="match status" value="1"/>
</dbReference>
<evidence type="ECO:0000313" key="5">
    <source>
        <dbReference type="EMBL" id="RPA95148.1"/>
    </source>
</evidence>
<organism evidence="5 6">
    <name type="scientific">Choiromyces venosus 120613-1</name>
    <dbReference type="NCBI Taxonomy" id="1336337"/>
    <lineage>
        <taxon>Eukaryota</taxon>
        <taxon>Fungi</taxon>
        <taxon>Dikarya</taxon>
        <taxon>Ascomycota</taxon>
        <taxon>Pezizomycotina</taxon>
        <taxon>Pezizomycetes</taxon>
        <taxon>Pezizales</taxon>
        <taxon>Tuberaceae</taxon>
        <taxon>Choiromyces</taxon>
    </lineage>
</organism>
<dbReference type="PANTHER" id="PTHR22977:SF5">
    <property type="entry name" value="COX ASSEMBLY MITOCHONDRIAL PROTEIN HOMOLOG"/>
    <property type="match status" value="1"/>
</dbReference>
<dbReference type="OrthoDB" id="6224010at2759"/>
<evidence type="ECO:0000256" key="4">
    <source>
        <dbReference type="SAM" id="MobiDB-lite"/>
    </source>
</evidence>
<dbReference type="AlphaFoldDB" id="A0A3N4JDV1"/>
<feature type="compositionally biased region" description="Low complexity" evidence="4">
    <location>
        <begin position="1"/>
        <end position="22"/>
    </location>
</feature>
<feature type="region of interest" description="Disordered" evidence="4">
    <location>
        <begin position="1"/>
        <end position="35"/>
    </location>
</feature>
<gene>
    <name evidence="5" type="ORF">L873DRAFT_1829978</name>
</gene>
<accession>A0A3N4JDV1</accession>
<comment type="subcellular location">
    <subcellularLocation>
        <location evidence="3">Mitochondrion inner membrane</location>
    </subcellularLocation>
</comment>
<sequence length="143" mass="16201">MTTTAQPPLTPTPSTTTTSATPNPSPVPSKNPLPLSAYQEGQVRDLYYARVRGLCSEEIKQFADCARNRTISATWACRAERKRMNSCMVAHATQENHDLAREEWFRRRMERRRLKGDEPGAQVEVVKGRRRTEGVTEVKSARL</sequence>
<dbReference type="InterPro" id="IPR013892">
    <property type="entry name" value="Cyt_c_biogenesis_Cmc1-like"/>
</dbReference>
<keyword evidence="3" id="KW-0496">Mitochondrion</keyword>
<keyword evidence="3" id="KW-0143">Chaperone</keyword>
<dbReference type="Proteomes" id="UP000276215">
    <property type="component" value="Unassembled WGS sequence"/>
</dbReference>
<keyword evidence="3" id="KW-0472">Membrane</keyword>
<evidence type="ECO:0000256" key="2">
    <source>
        <dbReference type="ARBA" id="ARBA00023157"/>
    </source>
</evidence>
<keyword evidence="6" id="KW-1185">Reference proteome</keyword>
<dbReference type="EMBL" id="ML120429">
    <property type="protein sequence ID" value="RPA95148.1"/>
    <property type="molecule type" value="Genomic_DNA"/>
</dbReference>
<keyword evidence="3" id="KW-0999">Mitochondrion inner membrane</keyword>